<dbReference type="OrthoDB" id="9790710at2"/>
<comment type="caution">
    <text evidence="3">The sequence shown here is derived from an EMBL/GenBank/DDBJ whole genome shotgun (WGS) entry which is preliminary data.</text>
</comment>
<organism evidence="3 4">
    <name type="scientific">Silicimonas algicola</name>
    <dbReference type="NCBI Taxonomy" id="1826607"/>
    <lineage>
        <taxon>Bacteria</taxon>
        <taxon>Pseudomonadati</taxon>
        <taxon>Pseudomonadota</taxon>
        <taxon>Alphaproteobacteria</taxon>
        <taxon>Rhodobacterales</taxon>
        <taxon>Paracoccaceae</taxon>
    </lineage>
</organism>
<dbReference type="GO" id="GO:0016757">
    <property type="term" value="F:glycosyltransferase activity"/>
    <property type="evidence" value="ECO:0007669"/>
    <property type="project" value="InterPro"/>
</dbReference>
<gene>
    <name evidence="3" type="ORF">C8D95_101653</name>
</gene>
<feature type="domain" description="Glycosyltransferase subfamily 4-like N-terminal" evidence="2">
    <location>
        <begin position="19"/>
        <end position="181"/>
    </location>
</feature>
<sequence>MTVTRPSLGIDLMIESTGGGSVRHVMDLFDALLARGHDVRLIASLARSEPQFLDWLARVPPGRFIRIDMRREPHPSDLRVAMRLRSLLGPNTRDRILHAHSSKAGLIAQTLRRRYRATLFTPHAFRGMDRSLSRTKGRVMRCVDHWLGRPHDRIIAVSPEELDYARDIGLAKDRLRYVPNGIDLDAIAGTAGQPRPRGDGRLRVGFVGRLVHQKNPMAFIEAFALARLQRDDIQAVVIGAGPLEADLKSYIAAHGLEDSVSLLGQVNFVEHMRDMDLQVHTSRYESLPYVLLEACAVGMPIVAVRNAGTETVFGRDADLVEDCTDAKAIATSLLHLMSSKDRMCASGQRSRSAGSRFSIGTMVDEIETLYREAGLGHGDHGLPMPLRDLARI</sequence>
<dbReference type="EMBL" id="QGGV01000001">
    <property type="protein sequence ID" value="PWK58837.1"/>
    <property type="molecule type" value="Genomic_DNA"/>
</dbReference>
<dbReference type="Pfam" id="PF13579">
    <property type="entry name" value="Glyco_trans_4_4"/>
    <property type="match status" value="1"/>
</dbReference>
<dbReference type="Pfam" id="PF00534">
    <property type="entry name" value="Glycos_transf_1"/>
    <property type="match status" value="1"/>
</dbReference>
<evidence type="ECO:0000259" key="2">
    <source>
        <dbReference type="Pfam" id="PF13579"/>
    </source>
</evidence>
<name>A0A316GUU7_9RHOB</name>
<evidence type="ECO:0000313" key="4">
    <source>
        <dbReference type="Proteomes" id="UP000245390"/>
    </source>
</evidence>
<accession>A0A316GUU7</accession>
<keyword evidence="3" id="KW-0808">Transferase</keyword>
<reference evidence="3 4" key="1">
    <citation type="submission" date="2018-05" db="EMBL/GenBank/DDBJ databases">
        <title>Genomic Encyclopedia of Type Strains, Phase IV (KMG-IV): sequencing the most valuable type-strain genomes for metagenomic binning, comparative biology and taxonomic classification.</title>
        <authorList>
            <person name="Goeker M."/>
        </authorList>
    </citation>
    <scope>NUCLEOTIDE SEQUENCE [LARGE SCALE GENOMIC DNA]</scope>
    <source>
        <strain evidence="3 4">DSM 103371</strain>
    </source>
</reference>
<evidence type="ECO:0000313" key="3">
    <source>
        <dbReference type="EMBL" id="PWK58837.1"/>
    </source>
</evidence>
<feature type="domain" description="Glycosyl transferase family 1" evidence="1">
    <location>
        <begin position="200"/>
        <end position="342"/>
    </location>
</feature>
<dbReference type="InterPro" id="IPR028098">
    <property type="entry name" value="Glyco_trans_4-like_N"/>
</dbReference>
<proteinExistence type="predicted"/>
<dbReference type="RefSeq" id="WP_109757683.1">
    <property type="nucleotide sequence ID" value="NZ_CP034588.1"/>
</dbReference>
<dbReference type="Gene3D" id="3.40.50.2000">
    <property type="entry name" value="Glycogen Phosphorylase B"/>
    <property type="match status" value="2"/>
</dbReference>
<evidence type="ECO:0000259" key="1">
    <source>
        <dbReference type="Pfam" id="PF00534"/>
    </source>
</evidence>
<dbReference type="KEGG" id="salo:EF888_04705"/>
<dbReference type="CDD" id="cd03801">
    <property type="entry name" value="GT4_PimA-like"/>
    <property type="match status" value="1"/>
</dbReference>
<dbReference type="Proteomes" id="UP000245390">
    <property type="component" value="Unassembled WGS sequence"/>
</dbReference>
<dbReference type="PANTHER" id="PTHR12526">
    <property type="entry name" value="GLYCOSYLTRANSFERASE"/>
    <property type="match status" value="1"/>
</dbReference>
<keyword evidence="4" id="KW-1185">Reference proteome</keyword>
<dbReference type="SUPFAM" id="SSF53756">
    <property type="entry name" value="UDP-Glycosyltransferase/glycogen phosphorylase"/>
    <property type="match status" value="1"/>
</dbReference>
<protein>
    <submittedName>
        <fullName evidence="3">Glycosyltransferase involved in cell wall biosynthesis</fullName>
    </submittedName>
</protein>
<dbReference type="AlphaFoldDB" id="A0A316GUU7"/>
<dbReference type="InterPro" id="IPR001296">
    <property type="entry name" value="Glyco_trans_1"/>
</dbReference>